<accession>A0AAP0EUU9</accession>
<gene>
    <name evidence="2" type="ORF">Sjap_022744</name>
</gene>
<keyword evidence="3" id="KW-1185">Reference proteome</keyword>
<comment type="caution">
    <text evidence="2">The sequence shown here is derived from an EMBL/GenBank/DDBJ whole genome shotgun (WGS) entry which is preliminary data.</text>
</comment>
<evidence type="ECO:0000313" key="2">
    <source>
        <dbReference type="EMBL" id="KAK9097247.1"/>
    </source>
</evidence>
<reference evidence="2 3" key="1">
    <citation type="submission" date="2024-01" db="EMBL/GenBank/DDBJ databases">
        <title>Genome assemblies of Stephania.</title>
        <authorList>
            <person name="Yang L."/>
        </authorList>
    </citation>
    <scope>NUCLEOTIDE SEQUENCE [LARGE SCALE GENOMIC DNA]</scope>
    <source>
        <strain evidence="2">QJT</strain>
        <tissue evidence="2">Leaf</tissue>
    </source>
</reference>
<dbReference type="AlphaFoldDB" id="A0AAP0EUU9"/>
<evidence type="ECO:0000313" key="3">
    <source>
        <dbReference type="Proteomes" id="UP001417504"/>
    </source>
</evidence>
<dbReference type="Proteomes" id="UP001417504">
    <property type="component" value="Unassembled WGS sequence"/>
</dbReference>
<sequence length="265" mass="29801">MEGEHILQSPHNQGHEIINSYHNGGHPSKPDTPIVDQLQKKPFANQMMNKDVVFAALEDTYSHFSQGETDAIYDEEHATDEAKQREIQSRLTVLEESVEELKKNKLLFLLSTRGPARLFQHKPRADFPFDFPPYSKGRFQQGMCFSRGDEPTESEKEFDCFSTSTEPTFPLISLLTVGDDFPPYNRGMVSKFRQGRDFNGGEGVELEDVEMWIDGMRFSWRPSLRLQGVRTPFGSDLAKSIIAGIIVSQSTNALGIGLNALGDLA</sequence>
<organism evidence="2 3">
    <name type="scientific">Stephania japonica</name>
    <dbReference type="NCBI Taxonomy" id="461633"/>
    <lineage>
        <taxon>Eukaryota</taxon>
        <taxon>Viridiplantae</taxon>
        <taxon>Streptophyta</taxon>
        <taxon>Embryophyta</taxon>
        <taxon>Tracheophyta</taxon>
        <taxon>Spermatophyta</taxon>
        <taxon>Magnoliopsida</taxon>
        <taxon>Ranunculales</taxon>
        <taxon>Menispermaceae</taxon>
        <taxon>Menispermoideae</taxon>
        <taxon>Cissampelideae</taxon>
        <taxon>Stephania</taxon>
    </lineage>
</organism>
<protein>
    <submittedName>
        <fullName evidence="2">Uncharacterized protein</fullName>
    </submittedName>
</protein>
<dbReference type="EMBL" id="JBBNAE010000009">
    <property type="protein sequence ID" value="KAK9097247.1"/>
    <property type="molecule type" value="Genomic_DNA"/>
</dbReference>
<name>A0AAP0EUU9_9MAGN</name>
<evidence type="ECO:0000256" key="1">
    <source>
        <dbReference type="SAM" id="MobiDB-lite"/>
    </source>
</evidence>
<feature type="region of interest" description="Disordered" evidence="1">
    <location>
        <begin position="1"/>
        <end position="32"/>
    </location>
</feature>
<proteinExistence type="predicted"/>